<dbReference type="Proteomes" id="UP000825935">
    <property type="component" value="Chromosome 15"/>
</dbReference>
<accession>A0A8T2T983</accession>
<reference evidence="9" key="1">
    <citation type="submission" date="2021-08" db="EMBL/GenBank/DDBJ databases">
        <title>WGS assembly of Ceratopteris richardii.</title>
        <authorList>
            <person name="Marchant D.B."/>
            <person name="Chen G."/>
            <person name="Jenkins J."/>
            <person name="Shu S."/>
            <person name="Leebens-Mack J."/>
            <person name="Grimwood J."/>
            <person name="Schmutz J."/>
            <person name="Soltis P."/>
            <person name="Soltis D."/>
            <person name="Chen Z.-H."/>
        </authorList>
    </citation>
    <scope>NUCLEOTIDE SEQUENCE</scope>
    <source>
        <strain evidence="9">Whitten #5841</strain>
        <tissue evidence="9">Leaf</tissue>
    </source>
</reference>
<dbReference type="PANTHER" id="PTHR47264">
    <property type="entry name" value="OS01G0128800 PROTEIN"/>
    <property type="match status" value="1"/>
</dbReference>
<keyword evidence="10" id="KW-1185">Reference proteome</keyword>
<keyword evidence="4" id="KW-0446">Lipid-binding</keyword>
<dbReference type="AlphaFoldDB" id="A0A8T2T983"/>
<dbReference type="InterPro" id="IPR000008">
    <property type="entry name" value="C2_dom"/>
</dbReference>
<dbReference type="InterPro" id="IPR035892">
    <property type="entry name" value="C2_domain_sf"/>
</dbReference>
<comment type="caution">
    <text evidence="9">The sequence shown here is derived from an EMBL/GenBank/DDBJ whole genome shotgun (WGS) entry which is preliminary data.</text>
</comment>
<dbReference type="Gene3D" id="2.60.40.150">
    <property type="entry name" value="C2 domain"/>
    <property type="match status" value="3"/>
</dbReference>
<dbReference type="CDD" id="cd00030">
    <property type="entry name" value="C2"/>
    <property type="match status" value="2"/>
</dbReference>
<protein>
    <submittedName>
        <fullName evidence="9">Uncharacterized protein</fullName>
    </submittedName>
</protein>
<name>A0A8T2T983_CERRI</name>
<dbReference type="SMART" id="SM00239">
    <property type="entry name" value="C2"/>
    <property type="match status" value="3"/>
</dbReference>
<dbReference type="SUPFAM" id="SSF49562">
    <property type="entry name" value="C2 domain (Calcium/lipid-binding domain, CaLB)"/>
    <property type="match status" value="3"/>
</dbReference>
<dbReference type="EMBL" id="CM035420">
    <property type="protein sequence ID" value="KAH7404883.1"/>
    <property type="molecule type" value="Genomic_DNA"/>
</dbReference>
<evidence type="ECO:0000256" key="6">
    <source>
        <dbReference type="SAM" id="Phobius"/>
    </source>
</evidence>
<dbReference type="OrthoDB" id="270970at2759"/>
<dbReference type="OMA" id="HCEWLNR"/>
<dbReference type="PROSITE" id="PS51847">
    <property type="entry name" value="SMP"/>
    <property type="match status" value="1"/>
</dbReference>
<feature type="domain" description="SMP-LTD" evidence="8">
    <location>
        <begin position="84"/>
        <end position="266"/>
    </location>
</feature>
<dbReference type="Pfam" id="PF00168">
    <property type="entry name" value="C2"/>
    <property type="match status" value="3"/>
</dbReference>
<dbReference type="PROSITE" id="PS50004">
    <property type="entry name" value="C2"/>
    <property type="match status" value="3"/>
</dbReference>
<gene>
    <name evidence="9" type="ORF">KP509_15G048600</name>
</gene>
<comment type="subcellular location">
    <subcellularLocation>
        <location evidence="1">Membrane</location>
    </subcellularLocation>
</comment>
<evidence type="ECO:0000259" key="7">
    <source>
        <dbReference type="PROSITE" id="PS50004"/>
    </source>
</evidence>
<evidence type="ECO:0000256" key="4">
    <source>
        <dbReference type="ARBA" id="ARBA00023121"/>
    </source>
</evidence>
<evidence type="ECO:0000259" key="8">
    <source>
        <dbReference type="PROSITE" id="PS51847"/>
    </source>
</evidence>
<dbReference type="GO" id="GO:0006869">
    <property type="term" value="P:lipid transport"/>
    <property type="evidence" value="ECO:0007669"/>
    <property type="project" value="UniProtKB-KW"/>
</dbReference>
<dbReference type="GO" id="GO:0008289">
    <property type="term" value="F:lipid binding"/>
    <property type="evidence" value="ECO:0007669"/>
    <property type="project" value="UniProtKB-KW"/>
</dbReference>
<dbReference type="GO" id="GO:0016020">
    <property type="term" value="C:membrane"/>
    <property type="evidence" value="ECO:0007669"/>
    <property type="project" value="UniProtKB-SubCell"/>
</dbReference>
<evidence type="ECO:0000256" key="3">
    <source>
        <dbReference type="ARBA" id="ARBA00023055"/>
    </source>
</evidence>
<keyword evidence="6" id="KW-0812">Transmembrane</keyword>
<dbReference type="InterPro" id="IPR031468">
    <property type="entry name" value="SMP_LBD"/>
</dbReference>
<dbReference type="PANTHER" id="PTHR47264:SF3">
    <property type="entry name" value="SYNAPTOTAGMIN-5 ISOFORM X1"/>
    <property type="match status" value="1"/>
</dbReference>
<evidence type="ECO:0000256" key="2">
    <source>
        <dbReference type="ARBA" id="ARBA00022448"/>
    </source>
</evidence>
<evidence type="ECO:0000256" key="1">
    <source>
        <dbReference type="ARBA" id="ARBA00004370"/>
    </source>
</evidence>
<feature type="domain" description="C2" evidence="7">
    <location>
        <begin position="260"/>
        <end position="398"/>
    </location>
</feature>
<keyword evidence="2" id="KW-0813">Transport</keyword>
<feature type="transmembrane region" description="Helical" evidence="6">
    <location>
        <begin position="12"/>
        <end position="32"/>
    </location>
</feature>
<evidence type="ECO:0000256" key="5">
    <source>
        <dbReference type="ARBA" id="ARBA00023136"/>
    </source>
</evidence>
<proteinExistence type="predicted"/>
<keyword evidence="6" id="KW-1133">Transmembrane helix</keyword>
<sequence>MPLRTSDIRGEELADSVSLSVLLSLLCVVWILQRFFLPFLYTWWPFLAAAWTAFEYGRHKHKMLLGDLSNKWKRHMLYTSPETPLEPCEWLNKLIANLWPNYMEPRLSQIFSVAMMKQLKGRKTRPFRTIDLQEFFLGISPPILAMQKTFWSSKLDEQVFHMGFEWETSDMKVLLAGKLAGGTARFVINSLYAKGDIQIMVILDGQALLYSFTSCPEIRIGMAFGSGGQSVPATELPLIASWLEKLFKETLVRTMVEPQRRCFPLPAVSLKKHVSGAVFCITVISARNLKQQRHFATVLSGTSSRSESGIVSEDSLPRTITSFVEITLGGLTRRTGLSEHYGSPKWNDTFNMILHGSEGTICFNIYEQTSSHVKGDFCGSCKIQVKYAADGSTIFWTSGVEDQVLADRAENCWKEVLMNVPISGIENAELCVSLIVTEWQFVDGSRIRSDTFNKMPSKLLYSFGSLETITGRTLRITVVEGRNLAAKDRTGKSDPYVQLRYGKVKRKTKTVKGDLNPVWKQTYEFPELHDVDHLQLKCFDADYITDENLGTARVNLDGLEDGVVRDIWIPLQKVKTGEIHLLLEAFTIDTEAETPQVDQINSLKDCQRDVLEVVLLEARDLVAADVRGTSDPFVVLQCGDEKRISKVVNMTLHPQWNQTFELNDTGEPLRLTVMDHNVLLPNVKIGHCTVEYDRIPRNQVIDKWVPLQGVRNGELHVQVIRKPAESGISKKEHSNRTSKALDKSHKVQALLKQLAIMSKTGADTETLEKKLEELKILEAEKSLYLTRLLKEREMLLGKIQGLAKMLEINEEHS</sequence>
<keyword evidence="5 6" id="KW-0472">Membrane</keyword>
<feature type="domain" description="C2" evidence="7">
    <location>
        <begin position="455"/>
        <end position="569"/>
    </location>
</feature>
<dbReference type="CDD" id="cd21669">
    <property type="entry name" value="SMP_SF"/>
    <property type="match status" value="1"/>
</dbReference>
<evidence type="ECO:0000313" key="10">
    <source>
        <dbReference type="Proteomes" id="UP000825935"/>
    </source>
</evidence>
<organism evidence="9 10">
    <name type="scientific">Ceratopteris richardii</name>
    <name type="common">Triangle waterfern</name>
    <dbReference type="NCBI Taxonomy" id="49495"/>
    <lineage>
        <taxon>Eukaryota</taxon>
        <taxon>Viridiplantae</taxon>
        <taxon>Streptophyta</taxon>
        <taxon>Embryophyta</taxon>
        <taxon>Tracheophyta</taxon>
        <taxon>Polypodiopsida</taxon>
        <taxon>Polypodiidae</taxon>
        <taxon>Polypodiales</taxon>
        <taxon>Pteridineae</taxon>
        <taxon>Pteridaceae</taxon>
        <taxon>Parkerioideae</taxon>
        <taxon>Ceratopteris</taxon>
    </lineage>
</organism>
<keyword evidence="3" id="KW-0445">Lipid transport</keyword>
<evidence type="ECO:0000313" key="9">
    <source>
        <dbReference type="EMBL" id="KAH7404883.1"/>
    </source>
</evidence>
<feature type="domain" description="C2" evidence="7">
    <location>
        <begin position="591"/>
        <end position="705"/>
    </location>
</feature>